<name>A0A1I2JWS2_9CLOT</name>
<evidence type="ECO:0000256" key="3">
    <source>
        <dbReference type="ARBA" id="ARBA00023163"/>
    </source>
</evidence>
<dbReference type="PROSITE" id="PS01124">
    <property type="entry name" value="HTH_ARAC_FAMILY_2"/>
    <property type="match status" value="1"/>
</dbReference>
<dbReference type="eggNOG" id="COG3708">
    <property type="taxonomic scope" value="Bacteria"/>
</dbReference>
<dbReference type="SMART" id="SM00342">
    <property type="entry name" value="HTH_ARAC"/>
    <property type="match status" value="1"/>
</dbReference>
<dbReference type="InterPro" id="IPR011256">
    <property type="entry name" value="Reg_factor_effector_dom_sf"/>
</dbReference>
<dbReference type="InterPro" id="IPR029442">
    <property type="entry name" value="GyrI-like"/>
</dbReference>
<dbReference type="AlphaFoldDB" id="A0A1I2JWS2"/>
<evidence type="ECO:0000256" key="1">
    <source>
        <dbReference type="ARBA" id="ARBA00023015"/>
    </source>
</evidence>
<dbReference type="RefSeq" id="WP_027638548.1">
    <property type="nucleotide sequence ID" value="NZ_FOOE01000003.1"/>
</dbReference>
<evidence type="ECO:0000313" key="6">
    <source>
        <dbReference type="Proteomes" id="UP000182135"/>
    </source>
</evidence>
<dbReference type="SUPFAM" id="SSF46689">
    <property type="entry name" value="Homeodomain-like"/>
    <property type="match status" value="1"/>
</dbReference>
<gene>
    <name evidence="5" type="ORF">SAMN04487885_10329</name>
</gene>
<keyword evidence="3" id="KW-0804">Transcription</keyword>
<dbReference type="InterPro" id="IPR009057">
    <property type="entry name" value="Homeodomain-like_sf"/>
</dbReference>
<dbReference type="PROSITE" id="PS00041">
    <property type="entry name" value="HTH_ARAC_FAMILY_1"/>
    <property type="match status" value="1"/>
</dbReference>
<dbReference type="SMART" id="SM00871">
    <property type="entry name" value="AraC_E_bind"/>
    <property type="match status" value="1"/>
</dbReference>
<dbReference type="STRING" id="1529.SAMN04487885_10329"/>
<accession>A0A1I2JWS2</accession>
<sequence>MNSLEIFNKTIQYIEDNLDGCIKESQIAIISTYSIAMFGRIFSVLSGFSLGEYIRLRKLSKAANDLRDSDEKVIDIAIKYGYESVDAFSAAFKKFHNETPTSVRKGSDFKVFPPIHFTLSIEGGKNMNIRIEKKKAFKITGISINKANPNTNFSKVWEDLFNKVEEQTLKSLGNGQSYGTCFEYDGSSFGYMAAYDLINKEKATDLGLEIMDIPEAEYAIVELNGAIPGCIHDGWKYIVGTFFPQQGYRHSASPDFEVYSQGDMYDKNYKMELWVPIERE</sequence>
<keyword evidence="1" id="KW-0805">Transcription regulation</keyword>
<dbReference type="Pfam" id="PF12833">
    <property type="entry name" value="HTH_18"/>
    <property type="match status" value="1"/>
</dbReference>
<dbReference type="eggNOG" id="COG2207">
    <property type="taxonomic scope" value="Bacteria"/>
</dbReference>
<dbReference type="PANTHER" id="PTHR47504:SF5">
    <property type="entry name" value="RIGHT ORIGIN-BINDING PROTEIN"/>
    <property type="match status" value="1"/>
</dbReference>
<protein>
    <submittedName>
        <fullName evidence="5">AraC family transcriptional regulator</fullName>
    </submittedName>
</protein>
<dbReference type="GO" id="GO:0003700">
    <property type="term" value="F:DNA-binding transcription factor activity"/>
    <property type="evidence" value="ECO:0007669"/>
    <property type="project" value="InterPro"/>
</dbReference>
<dbReference type="InterPro" id="IPR018060">
    <property type="entry name" value="HTH_AraC"/>
</dbReference>
<proteinExistence type="predicted"/>
<dbReference type="InterPro" id="IPR010499">
    <property type="entry name" value="AraC_E-bd"/>
</dbReference>
<evidence type="ECO:0000313" key="5">
    <source>
        <dbReference type="EMBL" id="SFF57271.1"/>
    </source>
</evidence>
<evidence type="ECO:0000259" key="4">
    <source>
        <dbReference type="PROSITE" id="PS01124"/>
    </source>
</evidence>
<dbReference type="OrthoDB" id="9801123at2"/>
<dbReference type="InterPro" id="IPR050959">
    <property type="entry name" value="MarA-like"/>
</dbReference>
<keyword evidence="6" id="KW-1185">Reference proteome</keyword>
<dbReference type="InterPro" id="IPR018062">
    <property type="entry name" value="HTH_AraC-typ_CS"/>
</dbReference>
<dbReference type="PANTHER" id="PTHR47504">
    <property type="entry name" value="RIGHT ORIGIN-BINDING PROTEIN"/>
    <property type="match status" value="1"/>
</dbReference>
<dbReference type="EMBL" id="FOOE01000003">
    <property type="protein sequence ID" value="SFF57271.1"/>
    <property type="molecule type" value="Genomic_DNA"/>
</dbReference>
<keyword evidence="2" id="KW-0238">DNA-binding</keyword>
<organism evidence="5 6">
    <name type="scientific">Clostridium cadaveris</name>
    <dbReference type="NCBI Taxonomy" id="1529"/>
    <lineage>
        <taxon>Bacteria</taxon>
        <taxon>Bacillati</taxon>
        <taxon>Bacillota</taxon>
        <taxon>Clostridia</taxon>
        <taxon>Eubacteriales</taxon>
        <taxon>Clostridiaceae</taxon>
        <taxon>Clostridium</taxon>
    </lineage>
</organism>
<reference evidence="5 6" key="1">
    <citation type="submission" date="2016-10" db="EMBL/GenBank/DDBJ databases">
        <authorList>
            <person name="de Groot N.N."/>
        </authorList>
    </citation>
    <scope>NUCLEOTIDE SEQUENCE [LARGE SCALE GENOMIC DNA]</scope>
    <source>
        <strain evidence="5 6">NLAE-zl-G419</strain>
    </source>
</reference>
<dbReference type="SUPFAM" id="SSF55136">
    <property type="entry name" value="Probable bacterial effector-binding domain"/>
    <property type="match status" value="1"/>
</dbReference>
<dbReference type="GO" id="GO:0043565">
    <property type="term" value="F:sequence-specific DNA binding"/>
    <property type="evidence" value="ECO:0007669"/>
    <property type="project" value="InterPro"/>
</dbReference>
<evidence type="ECO:0000256" key="2">
    <source>
        <dbReference type="ARBA" id="ARBA00023125"/>
    </source>
</evidence>
<dbReference type="Gene3D" id="3.20.80.10">
    <property type="entry name" value="Regulatory factor, effector binding domain"/>
    <property type="match status" value="1"/>
</dbReference>
<dbReference type="Gene3D" id="1.10.10.60">
    <property type="entry name" value="Homeodomain-like"/>
    <property type="match status" value="2"/>
</dbReference>
<dbReference type="Pfam" id="PF06445">
    <property type="entry name" value="GyrI-like"/>
    <property type="match status" value="1"/>
</dbReference>
<dbReference type="Proteomes" id="UP000182135">
    <property type="component" value="Unassembled WGS sequence"/>
</dbReference>
<feature type="domain" description="HTH araC/xylS-type" evidence="4">
    <location>
        <begin position="8"/>
        <end position="106"/>
    </location>
</feature>